<comment type="caution">
    <text evidence="2">The sequence shown here is derived from an EMBL/GenBank/DDBJ whole genome shotgun (WGS) entry which is preliminary data.</text>
</comment>
<feature type="region of interest" description="Disordered" evidence="1">
    <location>
        <begin position="1"/>
        <end position="89"/>
    </location>
</feature>
<accession>A0AAV9C3K9</accession>
<evidence type="ECO:0000313" key="2">
    <source>
        <dbReference type="EMBL" id="KAK1282848.1"/>
    </source>
</evidence>
<evidence type="ECO:0000313" key="3">
    <source>
        <dbReference type="Proteomes" id="UP001180020"/>
    </source>
</evidence>
<feature type="compositionally biased region" description="Low complexity" evidence="1">
    <location>
        <begin position="39"/>
        <end position="50"/>
    </location>
</feature>
<name>A0AAV9C3K9_ACOCL</name>
<reference evidence="2" key="2">
    <citation type="submission" date="2023-06" db="EMBL/GenBank/DDBJ databases">
        <authorList>
            <person name="Ma L."/>
            <person name="Liu K.-W."/>
            <person name="Li Z."/>
            <person name="Hsiao Y.-Y."/>
            <person name="Qi Y."/>
            <person name="Fu T."/>
            <person name="Tang G."/>
            <person name="Zhang D."/>
            <person name="Sun W.-H."/>
            <person name="Liu D.-K."/>
            <person name="Li Y."/>
            <person name="Chen G.-Z."/>
            <person name="Liu X.-D."/>
            <person name="Liao X.-Y."/>
            <person name="Jiang Y.-T."/>
            <person name="Yu X."/>
            <person name="Hao Y."/>
            <person name="Huang J."/>
            <person name="Zhao X.-W."/>
            <person name="Ke S."/>
            <person name="Chen Y.-Y."/>
            <person name="Wu W.-L."/>
            <person name="Hsu J.-L."/>
            <person name="Lin Y.-F."/>
            <person name="Huang M.-D."/>
            <person name="Li C.-Y."/>
            <person name="Huang L."/>
            <person name="Wang Z.-W."/>
            <person name="Zhao X."/>
            <person name="Zhong W.-Y."/>
            <person name="Peng D.-H."/>
            <person name="Ahmad S."/>
            <person name="Lan S."/>
            <person name="Zhang J.-S."/>
            <person name="Tsai W.-C."/>
            <person name="Van De Peer Y."/>
            <person name="Liu Z.-J."/>
        </authorList>
    </citation>
    <scope>NUCLEOTIDE SEQUENCE</scope>
    <source>
        <strain evidence="2">CP</strain>
        <tissue evidence="2">Leaves</tissue>
    </source>
</reference>
<protein>
    <submittedName>
        <fullName evidence="2">Uncharacterized protein</fullName>
    </submittedName>
</protein>
<sequence length="89" mass="9678">MGERTLESLDADMSDAFDEPNMFYGAQEEPPTQSFPDAPRSSVPPTSSSRGQEATSPHRPSQLPRVPMASKRPRAAVGQQLGSSIERMC</sequence>
<keyword evidence="3" id="KW-1185">Reference proteome</keyword>
<organism evidence="2 3">
    <name type="scientific">Acorus calamus</name>
    <name type="common">Sweet flag</name>
    <dbReference type="NCBI Taxonomy" id="4465"/>
    <lineage>
        <taxon>Eukaryota</taxon>
        <taxon>Viridiplantae</taxon>
        <taxon>Streptophyta</taxon>
        <taxon>Embryophyta</taxon>
        <taxon>Tracheophyta</taxon>
        <taxon>Spermatophyta</taxon>
        <taxon>Magnoliopsida</taxon>
        <taxon>Liliopsida</taxon>
        <taxon>Acoraceae</taxon>
        <taxon>Acorus</taxon>
    </lineage>
</organism>
<dbReference type="Proteomes" id="UP001180020">
    <property type="component" value="Unassembled WGS sequence"/>
</dbReference>
<gene>
    <name evidence="2" type="ORF">QJS10_CPB22g00664</name>
</gene>
<evidence type="ECO:0000256" key="1">
    <source>
        <dbReference type="SAM" id="MobiDB-lite"/>
    </source>
</evidence>
<dbReference type="EMBL" id="JAUJYO010000022">
    <property type="protein sequence ID" value="KAK1282848.1"/>
    <property type="molecule type" value="Genomic_DNA"/>
</dbReference>
<feature type="compositionally biased region" description="Acidic residues" evidence="1">
    <location>
        <begin position="9"/>
        <end position="18"/>
    </location>
</feature>
<dbReference type="AlphaFoldDB" id="A0AAV9C3K9"/>
<reference evidence="2" key="1">
    <citation type="journal article" date="2023" name="Nat. Commun.">
        <title>Diploid and tetraploid genomes of Acorus and the evolution of monocots.</title>
        <authorList>
            <person name="Ma L."/>
            <person name="Liu K.W."/>
            <person name="Li Z."/>
            <person name="Hsiao Y.Y."/>
            <person name="Qi Y."/>
            <person name="Fu T."/>
            <person name="Tang G.D."/>
            <person name="Zhang D."/>
            <person name="Sun W.H."/>
            <person name="Liu D.K."/>
            <person name="Li Y."/>
            <person name="Chen G.Z."/>
            <person name="Liu X.D."/>
            <person name="Liao X.Y."/>
            <person name="Jiang Y.T."/>
            <person name="Yu X."/>
            <person name="Hao Y."/>
            <person name="Huang J."/>
            <person name="Zhao X.W."/>
            <person name="Ke S."/>
            <person name="Chen Y.Y."/>
            <person name="Wu W.L."/>
            <person name="Hsu J.L."/>
            <person name="Lin Y.F."/>
            <person name="Huang M.D."/>
            <person name="Li C.Y."/>
            <person name="Huang L."/>
            <person name="Wang Z.W."/>
            <person name="Zhao X."/>
            <person name="Zhong W.Y."/>
            <person name="Peng D.H."/>
            <person name="Ahmad S."/>
            <person name="Lan S."/>
            <person name="Zhang J.S."/>
            <person name="Tsai W.C."/>
            <person name="Van de Peer Y."/>
            <person name="Liu Z.J."/>
        </authorList>
    </citation>
    <scope>NUCLEOTIDE SEQUENCE</scope>
    <source>
        <strain evidence="2">CP</strain>
    </source>
</reference>
<proteinExistence type="predicted"/>